<comment type="similarity">
    <text evidence="1">Belongs to the transposase IS21/IS408/IS1162 family.</text>
</comment>
<dbReference type="AlphaFoldDB" id="A0A0K1YWN5"/>
<evidence type="ECO:0000256" key="1">
    <source>
        <dbReference type="ARBA" id="ARBA00009277"/>
    </source>
</evidence>
<dbReference type="PANTHER" id="PTHR35004:SF8">
    <property type="entry name" value="TRANSPOSASE RV3428C-RELATED"/>
    <property type="match status" value="1"/>
</dbReference>
<dbReference type="NCBIfam" id="NF033546">
    <property type="entry name" value="transpos_IS21"/>
    <property type="match status" value="1"/>
</dbReference>
<dbReference type="Pfam" id="PF22483">
    <property type="entry name" value="Mu-transpos_C_2"/>
    <property type="match status" value="1"/>
</dbReference>
<feature type="domain" description="Integrase catalytic" evidence="2">
    <location>
        <begin position="144"/>
        <end position="326"/>
    </location>
</feature>
<organism evidence="3">
    <name type="scientific">Mycobacterium intracellulare subsp. yongonense</name>
    <dbReference type="NCBI Taxonomy" id="1203599"/>
    <lineage>
        <taxon>Bacteria</taxon>
        <taxon>Bacillati</taxon>
        <taxon>Actinomycetota</taxon>
        <taxon>Actinomycetes</taxon>
        <taxon>Mycobacteriales</taxon>
        <taxon>Mycobacteriaceae</taxon>
        <taxon>Mycobacterium</taxon>
        <taxon>Mycobacterium avium complex (MAC)</taxon>
    </lineage>
</organism>
<name>A0A0K1YWN5_MYCIT</name>
<dbReference type="InterPro" id="IPR012337">
    <property type="entry name" value="RNaseH-like_sf"/>
</dbReference>
<dbReference type="InterPro" id="IPR001584">
    <property type="entry name" value="Integrase_cat-core"/>
</dbReference>
<dbReference type="PROSITE" id="PS50994">
    <property type="entry name" value="INTEGRASE"/>
    <property type="match status" value="1"/>
</dbReference>
<dbReference type="InterPro" id="IPR054353">
    <property type="entry name" value="IstA-like_C"/>
</dbReference>
<dbReference type="EMBL" id="KP861986">
    <property type="protein sequence ID" value="AKZ17763.1"/>
    <property type="molecule type" value="Genomic_DNA"/>
</dbReference>
<proteinExistence type="inferred from homology"/>
<dbReference type="GO" id="GO:0003676">
    <property type="term" value="F:nucleic acid binding"/>
    <property type="evidence" value="ECO:0007669"/>
    <property type="project" value="InterPro"/>
</dbReference>
<accession>A0A0K1YWN5</accession>
<dbReference type="PANTHER" id="PTHR35004">
    <property type="entry name" value="TRANSPOSASE RV3428C-RELATED"/>
    <property type="match status" value="1"/>
</dbReference>
<dbReference type="Gene3D" id="3.30.420.10">
    <property type="entry name" value="Ribonuclease H-like superfamily/Ribonuclease H"/>
    <property type="match status" value="1"/>
</dbReference>
<protein>
    <submittedName>
        <fullName evidence="3">Transposase</fullName>
    </submittedName>
</protein>
<evidence type="ECO:0000313" key="3">
    <source>
        <dbReference type="EMBL" id="AKZ17763.1"/>
    </source>
</evidence>
<reference evidence="3" key="1">
    <citation type="journal article" date="2015" name="BMC Genomics">
        <title>Identification of ISMyo2, a novel insertion sequence element of IS21 family and its diagnostic potential for detection of Mycobacterium yongonense.</title>
        <authorList>
            <person name="Kim B.J."/>
            <person name="Kim K."/>
            <person name="Kim B.R."/>
            <person name="Kook Y.H."/>
            <person name="Kim B.J."/>
        </authorList>
    </citation>
    <scope>NUCLEOTIDE SEQUENCE</scope>
    <source>
        <strain evidence="3">DSM 45126</strain>
    </source>
</reference>
<dbReference type="SUPFAM" id="SSF53098">
    <property type="entry name" value="Ribonuclease H-like"/>
    <property type="match status" value="1"/>
</dbReference>
<dbReference type="InterPro" id="IPR009057">
    <property type="entry name" value="Homeodomain-like_sf"/>
</dbReference>
<sequence>MLGRCIGRMSYREVSVIEVKEMLRLWLDGRGYREVARLSGTDRKTVRRYVDRARACGLDRDGDACQLTDELLAAVIAEVRPSRPNGKSQTWEIIDTQREQVQAWLKQDLTLTKVHTLLGRRGVVVSYRTLHRYATTELGFGQRRATVPVADCEPGSELQVDFGRLGLLTDIEDGRRRVVHGLIFTAVYSRHMFVWPTYRQTLGEVIAGFEAAWVFFGGVFAVVIPDNMKTIVDKADATDAKLNDAFREYAQARGFAVDPTRIRSPRDKPRVERCVQYVRSNFFAGEDFRNLSDCRARAEQWCGQVAGMRIHGTTRCRPVEVFAAEELPQLKPVPNEVFDIPTWSRPKVAPDRHVQIARALYSVPGELIGRRLDARVDAHTVKLYWRGELIKVHPVVGPGRRHTDPADLPAEVSVYAMRDLNTLQRKAATHGTHVGVYAAAVLEHPLPWTKMRQVYRLLGLVRRHGAEAVDDACRRALDAEVIDVGLIERMLTRGAGAQLPLIPKPSPTASRFVRAATDFTVRRPS</sequence>
<evidence type="ECO:0000259" key="2">
    <source>
        <dbReference type="PROSITE" id="PS50994"/>
    </source>
</evidence>
<dbReference type="InterPro" id="IPR036397">
    <property type="entry name" value="RNaseH_sf"/>
</dbReference>
<dbReference type="GO" id="GO:0015074">
    <property type="term" value="P:DNA integration"/>
    <property type="evidence" value="ECO:0007669"/>
    <property type="project" value="InterPro"/>
</dbReference>
<dbReference type="SUPFAM" id="SSF46689">
    <property type="entry name" value="Homeodomain-like"/>
    <property type="match status" value="1"/>
</dbReference>